<dbReference type="PANTHER" id="PTHR43477">
    <property type="entry name" value="DIHYDROANTICAPSIN 7-DEHYDROGENASE"/>
    <property type="match status" value="1"/>
</dbReference>
<evidence type="ECO:0000256" key="1">
    <source>
        <dbReference type="ARBA" id="ARBA00006484"/>
    </source>
</evidence>
<comment type="caution">
    <text evidence="3">The sequence shown here is derived from an EMBL/GenBank/DDBJ whole genome shotgun (WGS) entry which is preliminary data.</text>
</comment>
<reference evidence="3 4" key="1">
    <citation type="submission" date="2024-01" db="EMBL/GenBank/DDBJ databases">
        <title>Multi-omics insights into the function and evolution of sodium benzoate biodegradation pathways in Benzoatithermus flavus gen. nov., sp. nov. from hot spring.</title>
        <authorList>
            <person name="Hu C.-J."/>
            <person name="Li W.-J."/>
        </authorList>
    </citation>
    <scope>NUCLEOTIDE SEQUENCE [LARGE SCALE GENOMIC DNA]</scope>
    <source>
        <strain evidence="3 4">SYSU G07066</strain>
    </source>
</reference>
<evidence type="ECO:0000313" key="4">
    <source>
        <dbReference type="Proteomes" id="UP001375743"/>
    </source>
</evidence>
<dbReference type="CDD" id="cd05233">
    <property type="entry name" value="SDR_c"/>
    <property type="match status" value="1"/>
</dbReference>
<dbReference type="PANTHER" id="PTHR43477:SF1">
    <property type="entry name" value="DIHYDROANTICAPSIN 7-DEHYDROGENASE"/>
    <property type="match status" value="1"/>
</dbReference>
<accession>A0ABU8XLU9</accession>
<dbReference type="InterPro" id="IPR036291">
    <property type="entry name" value="NAD(P)-bd_dom_sf"/>
</dbReference>
<keyword evidence="4" id="KW-1185">Reference proteome</keyword>
<evidence type="ECO:0000313" key="3">
    <source>
        <dbReference type="EMBL" id="MEK0082168.1"/>
    </source>
</evidence>
<name>A0ABU8XLU9_9PROT</name>
<comment type="similarity">
    <text evidence="1">Belongs to the short-chain dehydrogenases/reductases (SDR) family.</text>
</comment>
<organism evidence="3 4">
    <name type="scientific">Benzoatithermus flavus</name>
    <dbReference type="NCBI Taxonomy" id="3108223"/>
    <lineage>
        <taxon>Bacteria</taxon>
        <taxon>Pseudomonadati</taxon>
        <taxon>Pseudomonadota</taxon>
        <taxon>Alphaproteobacteria</taxon>
        <taxon>Geminicoccales</taxon>
        <taxon>Geminicoccaceae</taxon>
        <taxon>Benzoatithermus</taxon>
    </lineage>
</organism>
<dbReference type="InterPro" id="IPR051122">
    <property type="entry name" value="SDR_DHRS6-like"/>
</dbReference>
<protein>
    <submittedName>
        <fullName evidence="3">SDR family oxidoreductase</fullName>
    </submittedName>
</protein>
<sequence length="256" mass="27324">MILKDKVAIVTAAGSGIGRAGAEIMAREGAFVVVADRDPAAGAEVVHRIRQAGGHAESVVTDVTDDAQLEHLVRHVLSHRHRIDILHDHAGVQVEGTLEQVSPADMDLSWRVNVRAPFVLAKLVVPAMKAAGRGVILNTAGHAGPFLDSGMLACVTTKTAVIAMTRQMALDYAPFGIRVNALCPGWVDTPSDERYARQMGGADGPLRHIEERVPMRRFATPEEIAEAILFCVSDRSAYMTGHALVVDGGESLQCPG</sequence>
<gene>
    <name evidence="3" type="ORF">U1T56_03315</name>
</gene>
<dbReference type="PRINTS" id="PR00081">
    <property type="entry name" value="GDHRDH"/>
</dbReference>
<dbReference type="RefSeq" id="WP_418158017.1">
    <property type="nucleotide sequence ID" value="NZ_JBBLZC010000002.1"/>
</dbReference>
<dbReference type="Proteomes" id="UP001375743">
    <property type="component" value="Unassembled WGS sequence"/>
</dbReference>
<dbReference type="Pfam" id="PF13561">
    <property type="entry name" value="adh_short_C2"/>
    <property type="match status" value="1"/>
</dbReference>
<dbReference type="EMBL" id="JBBLZC010000002">
    <property type="protein sequence ID" value="MEK0082168.1"/>
    <property type="molecule type" value="Genomic_DNA"/>
</dbReference>
<evidence type="ECO:0000256" key="2">
    <source>
        <dbReference type="ARBA" id="ARBA00023002"/>
    </source>
</evidence>
<proteinExistence type="inferred from homology"/>
<dbReference type="Gene3D" id="3.40.50.720">
    <property type="entry name" value="NAD(P)-binding Rossmann-like Domain"/>
    <property type="match status" value="1"/>
</dbReference>
<dbReference type="SUPFAM" id="SSF51735">
    <property type="entry name" value="NAD(P)-binding Rossmann-fold domains"/>
    <property type="match status" value="1"/>
</dbReference>
<dbReference type="InterPro" id="IPR002347">
    <property type="entry name" value="SDR_fam"/>
</dbReference>
<keyword evidence="2" id="KW-0560">Oxidoreductase</keyword>